<dbReference type="EMBL" id="QUQO01000001">
    <property type="protein sequence ID" value="RFB03985.1"/>
    <property type="molecule type" value="Genomic_DNA"/>
</dbReference>
<evidence type="ECO:0000259" key="6">
    <source>
        <dbReference type="Pfam" id="PF04116"/>
    </source>
</evidence>
<evidence type="ECO:0000256" key="4">
    <source>
        <dbReference type="ARBA" id="ARBA00023136"/>
    </source>
</evidence>
<comment type="caution">
    <text evidence="7">The sequence shown here is derived from an EMBL/GenBank/DDBJ whole genome shotgun (WGS) entry which is preliminary data.</text>
</comment>
<feature type="transmembrane region" description="Helical" evidence="5">
    <location>
        <begin position="165"/>
        <end position="188"/>
    </location>
</feature>
<dbReference type="AlphaFoldDB" id="A0A371REX5"/>
<feature type="domain" description="Fatty acid hydroxylase" evidence="6">
    <location>
        <begin position="110"/>
        <end position="245"/>
    </location>
</feature>
<sequence>MADAQSWSWGGFAFSYVAMLAIIWVRYVIVSGIFHGAIWGRPEEKVAGMRLARQRPTMKTVWREARTSMGVSVIYALPAAYLIDEWKRGGTALYTSINGIGDILWMPISVLIYLVLHDAYFYWTHRMMHHPALYAATHRTHHVSKQPTSWAAFCFSPWEAILSAWFIPALAFVIPMHIGAFLALLMIMTFNSVANHTGWEIWPKAFLDGPIGRHLITARHHNLHHTRFARNYGLYFRFWDKVMGTDDMSGDPMAVPVRTGSVKQA</sequence>
<dbReference type="InParanoid" id="A0A371REX5"/>
<evidence type="ECO:0000313" key="8">
    <source>
        <dbReference type="Proteomes" id="UP000264589"/>
    </source>
</evidence>
<feature type="transmembrane region" description="Helical" evidence="5">
    <location>
        <begin position="61"/>
        <end position="83"/>
    </location>
</feature>
<dbReference type="GO" id="GO:0016491">
    <property type="term" value="F:oxidoreductase activity"/>
    <property type="evidence" value="ECO:0007669"/>
    <property type="project" value="InterPro"/>
</dbReference>
<dbReference type="OrthoDB" id="9770329at2"/>
<keyword evidence="8" id="KW-1185">Reference proteome</keyword>
<dbReference type="GO" id="GO:0016020">
    <property type="term" value="C:membrane"/>
    <property type="evidence" value="ECO:0007669"/>
    <property type="project" value="UniProtKB-SubCell"/>
</dbReference>
<keyword evidence="2 5" id="KW-0812">Transmembrane</keyword>
<dbReference type="PANTHER" id="PTHR11863">
    <property type="entry name" value="STEROL DESATURASE"/>
    <property type="match status" value="1"/>
</dbReference>
<feature type="transmembrane region" description="Helical" evidence="5">
    <location>
        <begin position="103"/>
        <end position="123"/>
    </location>
</feature>
<keyword evidence="4 5" id="KW-0472">Membrane</keyword>
<evidence type="ECO:0000256" key="3">
    <source>
        <dbReference type="ARBA" id="ARBA00022989"/>
    </source>
</evidence>
<keyword evidence="3 5" id="KW-1133">Transmembrane helix</keyword>
<comment type="subcellular location">
    <subcellularLocation>
        <location evidence="1">Membrane</location>
    </subcellularLocation>
</comment>
<dbReference type="GO" id="GO:0005506">
    <property type="term" value="F:iron ion binding"/>
    <property type="evidence" value="ECO:0007669"/>
    <property type="project" value="InterPro"/>
</dbReference>
<protein>
    <submittedName>
        <fullName evidence="7">Fatty acid hydroxylase family protein</fullName>
    </submittedName>
</protein>
<accession>A0A371REX5</accession>
<dbReference type="Proteomes" id="UP000264589">
    <property type="component" value="Unassembled WGS sequence"/>
</dbReference>
<proteinExistence type="predicted"/>
<organism evidence="7 8">
    <name type="scientific">Parvularcula marina</name>
    <dbReference type="NCBI Taxonomy" id="2292771"/>
    <lineage>
        <taxon>Bacteria</taxon>
        <taxon>Pseudomonadati</taxon>
        <taxon>Pseudomonadota</taxon>
        <taxon>Alphaproteobacteria</taxon>
        <taxon>Parvularculales</taxon>
        <taxon>Parvularculaceae</taxon>
        <taxon>Parvularcula</taxon>
    </lineage>
</organism>
<evidence type="ECO:0000256" key="2">
    <source>
        <dbReference type="ARBA" id="ARBA00022692"/>
    </source>
</evidence>
<name>A0A371REX5_9PROT</name>
<gene>
    <name evidence="7" type="ORF">DX908_01010</name>
</gene>
<dbReference type="InterPro" id="IPR050307">
    <property type="entry name" value="Sterol_Desaturase_Related"/>
</dbReference>
<dbReference type="InterPro" id="IPR006694">
    <property type="entry name" value="Fatty_acid_hydroxylase"/>
</dbReference>
<feature type="transmembrane region" description="Helical" evidence="5">
    <location>
        <begin position="12"/>
        <end position="40"/>
    </location>
</feature>
<dbReference type="Pfam" id="PF04116">
    <property type="entry name" value="FA_hydroxylase"/>
    <property type="match status" value="1"/>
</dbReference>
<dbReference type="GO" id="GO:0008610">
    <property type="term" value="P:lipid biosynthetic process"/>
    <property type="evidence" value="ECO:0007669"/>
    <property type="project" value="InterPro"/>
</dbReference>
<evidence type="ECO:0000256" key="5">
    <source>
        <dbReference type="SAM" id="Phobius"/>
    </source>
</evidence>
<dbReference type="RefSeq" id="WP_116390613.1">
    <property type="nucleotide sequence ID" value="NZ_QUQO01000001.1"/>
</dbReference>
<evidence type="ECO:0000313" key="7">
    <source>
        <dbReference type="EMBL" id="RFB03985.1"/>
    </source>
</evidence>
<reference evidence="7 8" key="1">
    <citation type="submission" date="2018-08" db="EMBL/GenBank/DDBJ databases">
        <title>Parvularcula sp. SM1705, isolated from surface water of the South Sea China.</title>
        <authorList>
            <person name="Sun L."/>
        </authorList>
    </citation>
    <scope>NUCLEOTIDE SEQUENCE [LARGE SCALE GENOMIC DNA]</scope>
    <source>
        <strain evidence="7 8">SM1705</strain>
    </source>
</reference>
<evidence type="ECO:0000256" key="1">
    <source>
        <dbReference type="ARBA" id="ARBA00004370"/>
    </source>
</evidence>